<dbReference type="AlphaFoldDB" id="A0A8J6U600"/>
<evidence type="ECO:0000313" key="4">
    <source>
        <dbReference type="EMBL" id="MBD0417340.1"/>
    </source>
</evidence>
<dbReference type="FunFam" id="3.40.50.720:FF:000084">
    <property type="entry name" value="Short-chain dehydrogenase reductase"/>
    <property type="match status" value="1"/>
</dbReference>
<sequence length="281" mass="30143">MFQKDLLKGKRFLITGGGTGLGRSYALRMAELGADLVLCGRRGEVVVNTAQEITELHDVHATGIACDIRDSGAVEEMFEQVWQEGPLNGLVNNAAGNFIARTETLSPRAIDSVLNIVLHGTFYCSVAAGRRWIAEGKPGVILSIGSAAGDHGRAFTVPSAAAKAGVEAMMKSLAVEWGPHGIRTVTLSPGLFPTKGAWENLYPEGAKSYAQEMEIPLRRTGDHAEIANLVCYLLSDQAGYINGETVVMDGGRHLQNGGGAGVMDLMNWSEERWAQFKKTGR</sequence>
<accession>A0A8J6U600</accession>
<dbReference type="GO" id="GO:0008670">
    <property type="term" value="F:2,4-dienoyl-CoA reductase (NADPH) activity"/>
    <property type="evidence" value="ECO:0007669"/>
    <property type="project" value="TreeGrafter"/>
</dbReference>
<name>A0A8J6U600_9HYPH</name>
<feature type="domain" description="Ketoreductase" evidence="3">
    <location>
        <begin position="10"/>
        <end position="150"/>
    </location>
</feature>
<dbReference type="EMBL" id="JACVVX010000012">
    <property type="protein sequence ID" value="MBD0417340.1"/>
    <property type="molecule type" value="Genomic_DNA"/>
</dbReference>
<dbReference type="SUPFAM" id="SSF51735">
    <property type="entry name" value="NAD(P)-binding Rossmann-fold domains"/>
    <property type="match status" value="1"/>
</dbReference>
<dbReference type="Gene3D" id="3.40.50.720">
    <property type="entry name" value="NAD(P)-binding Rossmann-like Domain"/>
    <property type="match status" value="1"/>
</dbReference>
<proteinExistence type="inferred from homology"/>
<keyword evidence="5" id="KW-1185">Reference proteome</keyword>
<organism evidence="4 5">
    <name type="scientific">Oryzicola mucosus</name>
    <dbReference type="NCBI Taxonomy" id="2767425"/>
    <lineage>
        <taxon>Bacteria</taxon>
        <taxon>Pseudomonadati</taxon>
        <taxon>Pseudomonadota</taxon>
        <taxon>Alphaproteobacteria</taxon>
        <taxon>Hyphomicrobiales</taxon>
        <taxon>Phyllobacteriaceae</taxon>
        <taxon>Oryzicola</taxon>
    </lineage>
</organism>
<evidence type="ECO:0000259" key="3">
    <source>
        <dbReference type="SMART" id="SM00822"/>
    </source>
</evidence>
<dbReference type="RefSeq" id="WP_188166781.1">
    <property type="nucleotide sequence ID" value="NZ_JACVVX010000012.1"/>
</dbReference>
<comment type="similarity">
    <text evidence="1">Belongs to the short-chain dehydrogenases/reductases (SDR) family.</text>
</comment>
<evidence type="ECO:0000256" key="2">
    <source>
        <dbReference type="ARBA" id="ARBA00023002"/>
    </source>
</evidence>
<dbReference type="SMART" id="SM00822">
    <property type="entry name" value="PKS_KR"/>
    <property type="match status" value="1"/>
</dbReference>
<gene>
    <name evidence="4" type="ORF">ICI42_22110</name>
</gene>
<dbReference type="PRINTS" id="PR00081">
    <property type="entry name" value="GDHRDH"/>
</dbReference>
<evidence type="ECO:0000256" key="1">
    <source>
        <dbReference type="ARBA" id="ARBA00006484"/>
    </source>
</evidence>
<dbReference type="InterPro" id="IPR036291">
    <property type="entry name" value="NAD(P)-bd_dom_sf"/>
</dbReference>
<reference evidence="4" key="1">
    <citation type="submission" date="2020-09" db="EMBL/GenBank/DDBJ databases">
        <title>Genome seq and assembly of Tianweitania sp.</title>
        <authorList>
            <person name="Chhetri G."/>
        </authorList>
    </citation>
    <scope>NUCLEOTIDE SEQUENCE</scope>
    <source>
        <strain evidence="4">Rool2</strain>
    </source>
</reference>
<dbReference type="InterPro" id="IPR057326">
    <property type="entry name" value="KR_dom"/>
</dbReference>
<dbReference type="InterPro" id="IPR002347">
    <property type="entry name" value="SDR_fam"/>
</dbReference>
<dbReference type="PANTHER" id="PTHR43658:SF8">
    <property type="entry name" value="17-BETA-HYDROXYSTEROID DEHYDROGENASE 14-RELATED"/>
    <property type="match status" value="1"/>
</dbReference>
<protein>
    <submittedName>
        <fullName evidence="4">SDR family oxidoreductase</fullName>
    </submittedName>
</protein>
<dbReference type="Pfam" id="PF13561">
    <property type="entry name" value="adh_short_C2"/>
    <property type="match status" value="1"/>
</dbReference>
<dbReference type="GO" id="GO:0006635">
    <property type="term" value="P:fatty acid beta-oxidation"/>
    <property type="evidence" value="ECO:0007669"/>
    <property type="project" value="TreeGrafter"/>
</dbReference>
<comment type="caution">
    <text evidence="4">The sequence shown here is derived from an EMBL/GenBank/DDBJ whole genome shotgun (WGS) entry which is preliminary data.</text>
</comment>
<evidence type="ECO:0000313" key="5">
    <source>
        <dbReference type="Proteomes" id="UP000643405"/>
    </source>
</evidence>
<dbReference type="Proteomes" id="UP000643405">
    <property type="component" value="Unassembled WGS sequence"/>
</dbReference>
<dbReference type="PANTHER" id="PTHR43658">
    <property type="entry name" value="SHORT-CHAIN DEHYDROGENASE/REDUCTASE"/>
    <property type="match status" value="1"/>
</dbReference>
<keyword evidence="2" id="KW-0560">Oxidoreductase</keyword>